<gene>
    <name evidence="2" type="ordered locus">Rfer_4284</name>
</gene>
<feature type="region of interest" description="Disordered" evidence="1">
    <location>
        <begin position="228"/>
        <end position="253"/>
    </location>
</feature>
<organism evidence="2 3">
    <name type="scientific">Albidiferax ferrireducens (strain ATCC BAA-621 / DSM 15236 / T118)</name>
    <name type="common">Rhodoferax ferrireducens</name>
    <dbReference type="NCBI Taxonomy" id="338969"/>
    <lineage>
        <taxon>Bacteria</taxon>
        <taxon>Pseudomonadati</taxon>
        <taxon>Pseudomonadota</taxon>
        <taxon>Betaproteobacteria</taxon>
        <taxon>Burkholderiales</taxon>
        <taxon>Comamonadaceae</taxon>
        <taxon>Rhodoferax</taxon>
    </lineage>
</organism>
<dbReference type="GO" id="GO:0005694">
    <property type="term" value="C:chromosome"/>
    <property type="evidence" value="ECO:0007669"/>
    <property type="project" value="TreeGrafter"/>
</dbReference>
<proteinExistence type="predicted"/>
<dbReference type="HOGENOM" id="CLU_066588_0_0_4"/>
<sequence length="350" mass="39018">MSKQKIKPSSLILRDGAADQLRSMMAQQPSAQAYEPVHKAPTLSENIGIYVVGKPYEVPLSEIRENHLNARAYYTNSEVELMGKSMLENGQEVPARGYLEDGLVYLIDGQKRWRGANAFGITTLRVEICVKPQSEKEAYLESRRINVERSDQTVMDDAIRFKYLLDNKVFLSQVELGLSIGVDQAIVSKILSINAIPDRIKRRMLDYPQLTQLRVACAISKIFSPNEQPKDAAAAPASSGDLNSAEPELDSEKVEPVDLCALADNLIDDINRSEMSARQVEDLVASLLSPRKKKKKIRSEIRNYLFAGKPVTLKVLVSKGNLELSVKGLTSDKLELLHEKLQEVLKADPV</sequence>
<accession>Q21QH4</accession>
<keyword evidence="3" id="KW-1185">Reference proteome</keyword>
<dbReference type="InterPro" id="IPR036086">
    <property type="entry name" value="ParB/Sulfiredoxin_sf"/>
</dbReference>
<dbReference type="PANTHER" id="PTHR33375">
    <property type="entry name" value="CHROMOSOME-PARTITIONING PROTEIN PARB-RELATED"/>
    <property type="match status" value="1"/>
</dbReference>
<dbReference type="KEGG" id="rfr:Rfer_4284"/>
<dbReference type="PANTHER" id="PTHR33375:SF1">
    <property type="entry name" value="CHROMOSOME-PARTITIONING PROTEIN PARB-RELATED"/>
    <property type="match status" value="1"/>
</dbReference>
<dbReference type="OrthoDB" id="8681277at2"/>
<name>Q21QH4_ALBFT</name>
<keyword evidence="2" id="KW-0614">Plasmid</keyword>
<dbReference type="eggNOG" id="COG1475">
    <property type="taxonomic scope" value="Bacteria"/>
</dbReference>
<dbReference type="Gene3D" id="1.10.10.2830">
    <property type="match status" value="1"/>
</dbReference>
<reference evidence="3" key="1">
    <citation type="submission" date="2006-02" db="EMBL/GenBank/DDBJ databases">
        <title>Complete sequence of plasmid 1 of Rhodoferax ferrireducens DSM 15236.</title>
        <authorList>
            <person name="Copeland A."/>
            <person name="Lucas S."/>
            <person name="Lapidus A."/>
            <person name="Barry K."/>
            <person name="Detter J.C."/>
            <person name="Glavina del Rio T."/>
            <person name="Hammon N."/>
            <person name="Israni S."/>
            <person name="Pitluck S."/>
            <person name="Brettin T."/>
            <person name="Bruce D."/>
            <person name="Han C."/>
            <person name="Tapia R."/>
            <person name="Gilna P."/>
            <person name="Kiss H."/>
            <person name="Schmutz J."/>
            <person name="Larimer F."/>
            <person name="Land M."/>
            <person name="Kyrpides N."/>
            <person name="Ivanova N."/>
            <person name="Richardson P."/>
        </authorList>
    </citation>
    <scope>NUCLEOTIDE SEQUENCE [LARGE SCALE GENOMIC DNA]</scope>
    <source>
        <strain evidence="3">ATCC BAA-621 / DSM 15236 / T118</strain>
        <plasmid evidence="3">Plasmid pDSM15236</plasmid>
    </source>
</reference>
<dbReference type="GO" id="GO:0007059">
    <property type="term" value="P:chromosome segregation"/>
    <property type="evidence" value="ECO:0007669"/>
    <property type="project" value="TreeGrafter"/>
</dbReference>
<dbReference type="RefSeq" id="WP_011458768.1">
    <property type="nucleotide sequence ID" value="NC_007901.1"/>
</dbReference>
<evidence type="ECO:0000256" key="1">
    <source>
        <dbReference type="SAM" id="MobiDB-lite"/>
    </source>
</evidence>
<dbReference type="InterPro" id="IPR050336">
    <property type="entry name" value="Chromosome_partition/occlusion"/>
</dbReference>
<dbReference type="CDD" id="cd16394">
    <property type="entry name" value="sopB_N"/>
    <property type="match status" value="1"/>
</dbReference>
<dbReference type="EMBL" id="CP000268">
    <property type="protein sequence ID" value="ABD71971.1"/>
    <property type="molecule type" value="Genomic_DNA"/>
</dbReference>
<evidence type="ECO:0000313" key="2">
    <source>
        <dbReference type="EMBL" id="ABD71971.1"/>
    </source>
</evidence>
<protein>
    <submittedName>
        <fullName evidence="2">ParB-like partition proteins</fullName>
    </submittedName>
</protein>
<geneLocation type="plasmid" evidence="3">
    <name>pDSM15236</name>
</geneLocation>
<dbReference type="AlphaFoldDB" id="Q21QH4"/>
<dbReference type="SUPFAM" id="SSF110849">
    <property type="entry name" value="ParB/Sulfiredoxin"/>
    <property type="match status" value="1"/>
</dbReference>
<dbReference type="Proteomes" id="UP000008332">
    <property type="component" value="Plasmid unnamed1"/>
</dbReference>
<dbReference type="SUPFAM" id="SSF109709">
    <property type="entry name" value="KorB DNA-binding domain-like"/>
    <property type="match status" value="1"/>
</dbReference>
<evidence type="ECO:0000313" key="3">
    <source>
        <dbReference type="Proteomes" id="UP000008332"/>
    </source>
</evidence>